<dbReference type="PANTHER" id="PTHR23117:SF8">
    <property type="entry name" value="RIBOSE 1,5-BISPHOSPHATE PHOSPHOKINASE PHNN"/>
    <property type="match status" value="1"/>
</dbReference>
<evidence type="ECO:0000313" key="9">
    <source>
        <dbReference type="Proteomes" id="UP001519362"/>
    </source>
</evidence>
<dbReference type="Gene3D" id="3.40.50.300">
    <property type="entry name" value="P-loop containing nucleotide triphosphate hydrolases"/>
    <property type="match status" value="1"/>
</dbReference>
<comment type="caution">
    <text evidence="6">Lacks conserved residue(s) required for the propagation of feature annotation.</text>
</comment>
<gene>
    <name evidence="6" type="primary">phnN</name>
    <name evidence="8" type="ORF">JOF34_000867</name>
</gene>
<keyword evidence="9" id="KW-1185">Reference proteome</keyword>
<comment type="caution">
    <text evidence="8">The sequence shown here is derived from an EMBL/GenBank/DDBJ whole genome shotgun (WGS) entry which is preliminary data.</text>
</comment>
<evidence type="ECO:0000259" key="7">
    <source>
        <dbReference type="PROSITE" id="PS50052"/>
    </source>
</evidence>
<dbReference type="InterPro" id="IPR027417">
    <property type="entry name" value="P-loop_NTPase"/>
</dbReference>
<evidence type="ECO:0000256" key="3">
    <source>
        <dbReference type="ARBA" id="ARBA00022679"/>
    </source>
</evidence>
<keyword evidence="3 6" id="KW-0808">Transferase</keyword>
<evidence type="ECO:0000256" key="1">
    <source>
        <dbReference type="ARBA" id="ARBA00000373"/>
    </source>
</evidence>
<dbReference type="GO" id="GO:0033863">
    <property type="term" value="F:ribose 1,5-bisphosphate phosphokinase activity"/>
    <property type="evidence" value="ECO:0007669"/>
    <property type="project" value="UniProtKB-EC"/>
</dbReference>
<comment type="similarity">
    <text evidence="6">Belongs to the ribose 1,5-bisphosphokinase family.</text>
</comment>
<evidence type="ECO:0000256" key="4">
    <source>
        <dbReference type="ARBA" id="ARBA00022741"/>
    </source>
</evidence>
<evidence type="ECO:0000256" key="6">
    <source>
        <dbReference type="HAMAP-Rule" id="MF_00836"/>
    </source>
</evidence>
<dbReference type="PANTHER" id="PTHR23117">
    <property type="entry name" value="GUANYLATE KINASE-RELATED"/>
    <property type="match status" value="1"/>
</dbReference>
<evidence type="ECO:0000256" key="5">
    <source>
        <dbReference type="ARBA" id="ARBA00022840"/>
    </source>
</evidence>
<evidence type="ECO:0000256" key="2">
    <source>
        <dbReference type="ARBA" id="ARBA00005069"/>
    </source>
</evidence>
<keyword evidence="5 6" id="KW-0067">ATP-binding</keyword>
<dbReference type="RefSeq" id="WP_165136787.1">
    <property type="nucleotide sequence ID" value="NZ_CP049253.1"/>
</dbReference>
<reference evidence="8 9" key="1">
    <citation type="submission" date="2021-03" db="EMBL/GenBank/DDBJ databases">
        <title>Sequencing the genomes of 1000 actinobacteria strains.</title>
        <authorList>
            <person name="Klenk H.-P."/>
        </authorList>
    </citation>
    <scope>NUCLEOTIDE SEQUENCE [LARGE SCALE GENOMIC DNA]</scope>
    <source>
        <strain evidence="8 9">DSM 24221</strain>
    </source>
</reference>
<keyword evidence="4 6" id="KW-0547">Nucleotide-binding</keyword>
<dbReference type="Pfam" id="PF00625">
    <property type="entry name" value="Guanylate_kin"/>
    <property type="match status" value="1"/>
</dbReference>
<dbReference type="PROSITE" id="PS50052">
    <property type="entry name" value="GUANYLATE_KINASE_2"/>
    <property type="match status" value="1"/>
</dbReference>
<dbReference type="SUPFAM" id="SSF52540">
    <property type="entry name" value="P-loop containing nucleoside triphosphate hydrolases"/>
    <property type="match status" value="1"/>
</dbReference>
<dbReference type="NCBIfam" id="TIGR02322">
    <property type="entry name" value="phosphon_PhnN"/>
    <property type="match status" value="1"/>
</dbReference>
<comment type="pathway">
    <text evidence="2 6">Metabolic intermediate biosynthesis; 5-phospho-alpha-D-ribose 1-diphosphate biosynthesis; 5-phospho-alpha-D-ribose 1-diphosphate from D-ribose 5-phosphate (route II): step 3/3.</text>
</comment>
<dbReference type="InterPro" id="IPR008144">
    <property type="entry name" value="Guanylate_kin-like_dom"/>
</dbReference>
<comment type="function">
    <text evidence="6">Catalyzes the phosphorylation of ribose 1,5-bisphosphate to 5-phospho-D-ribosyl alpha-1-diphosphate (PRPP).</text>
</comment>
<dbReference type="InterPro" id="IPR008145">
    <property type="entry name" value="GK/Ca_channel_bsu"/>
</dbReference>
<dbReference type="SMART" id="SM00072">
    <property type="entry name" value="GuKc"/>
    <property type="match status" value="1"/>
</dbReference>
<protein>
    <recommendedName>
        <fullName evidence="6">Ribose 1,5-bisphosphate phosphokinase PhnN</fullName>
        <ecNumber evidence="6">2.7.4.23</ecNumber>
    </recommendedName>
    <alternativeName>
        <fullName evidence="6">Ribose 1,5-bisphosphokinase</fullName>
    </alternativeName>
</protein>
<name>A0ABS4ZG75_9MICO</name>
<proteinExistence type="inferred from homology"/>
<organism evidence="8 9">
    <name type="scientific">Microbacterium amylolyticum</name>
    <dbReference type="NCBI Taxonomy" id="936337"/>
    <lineage>
        <taxon>Bacteria</taxon>
        <taxon>Bacillati</taxon>
        <taxon>Actinomycetota</taxon>
        <taxon>Actinomycetes</taxon>
        <taxon>Micrococcales</taxon>
        <taxon>Microbacteriaceae</taxon>
        <taxon>Microbacterium</taxon>
    </lineage>
</organism>
<dbReference type="Proteomes" id="UP001519362">
    <property type="component" value="Unassembled WGS sequence"/>
</dbReference>
<feature type="domain" description="Guanylate kinase-like" evidence="7">
    <location>
        <begin position="9"/>
        <end position="185"/>
    </location>
</feature>
<dbReference type="EC" id="2.7.4.23" evidence="6"/>
<sequence>MTHHHSGGGVFVAITGPSGCGKDAVMRAVSDTIGDNGESGIVFPRRVITRAPEPGEDHEAVAEEEFRRREQSGAFALTWRAHGLAYGIPVCVADQVDQGRIAVVNTSRAVLDDVRSAFPVARAVRVTAPTSVCRDRIFARGRENADAAERRLAREDPAPHHPFDLVIENTGTLDDAAERLSAFLLSLRGEGVSHT</sequence>
<dbReference type="HAMAP" id="MF_00836">
    <property type="entry name" value="PhnN"/>
    <property type="match status" value="1"/>
</dbReference>
<dbReference type="EMBL" id="JAGIOL010000001">
    <property type="protein sequence ID" value="MBP2436281.1"/>
    <property type="molecule type" value="Genomic_DNA"/>
</dbReference>
<accession>A0ABS4ZG75</accession>
<comment type="catalytic activity">
    <reaction evidence="1 6">
        <text>alpha-D-ribose 1,5-bisphosphate + ATP = 5-phospho-alpha-D-ribose 1-diphosphate + ADP</text>
        <dbReference type="Rhea" id="RHEA:20109"/>
        <dbReference type="ChEBI" id="CHEBI:30616"/>
        <dbReference type="ChEBI" id="CHEBI:58017"/>
        <dbReference type="ChEBI" id="CHEBI:68688"/>
        <dbReference type="ChEBI" id="CHEBI:456216"/>
        <dbReference type="EC" id="2.7.4.23"/>
    </reaction>
</comment>
<evidence type="ECO:0000313" key="8">
    <source>
        <dbReference type="EMBL" id="MBP2436281.1"/>
    </source>
</evidence>
<dbReference type="InterPro" id="IPR012699">
    <property type="entry name" value="PhnN"/>
</dbReference>